<protein>
    <submittedName>
        <fullName evidence="2">Uncharacterized protein</fullName>
    </submittedName>
</protein>
<keyword evidence="1" id="KW-1133">Transmembrane helix</keyword>
<evidence type="ECO:0000256" key="1">
    <source>
        <dbReference type="SAM" id="Phobius"/>
    </source>
</evidence>
<evidence type="ECO:0000313" key="3">
    <source>
        <dbReference type="Proteomes" id="UP001627284"/>
    </source>
</evidence>
<accession>A0ABD2UE09</accession>
<dbReference type="EMBL" id="JBJKTR010000006">
    <property type="protein sequence ID" value="KAL3366670.1"/>
    <property type="molecule type" value="Genomic_DNA"/>
</dbReference>
<sequence length="112" mass="12871">ATTILNLSAHIFQDQLLICFFFMIQLLSLYCLCIFVVVILSFCVFLCPLDCGKFCFLAASISSNLRASVYDGIKYTLSIHYETTFNLRLEALSIPYVFVNFCNPYFRVCFIN</sequence>
<keyword evidence="1" id="KW-0472">Membrane</keyword>
<feature type="transmembrane region" description="Helical" evidence="1">
    <location>
        <begin position="20"/>
        <end position="47"/>
    </location>
</feature>
<proteinExistence type="predicted"/>
<comment type="caution">
    <text evidence="2">The sequence shown here is derived from an EMBL/GenBank/DDBJ whole genome shotgun (WGS) entry which is preliminary data.</text>
</comment>
<name>A0ABD2UE09_9SOLN</name>
<keyword evidence="1" id="KW-0812">Transmembrane</keyword>
<evidence type="ECO:0000313" key="2">
    <source>
        <dbReference type="EMBL" id="KAL3366670.1"/>
    </source>
</evidence>
<keyword evidence="3" id="KW-1185">Reference proteome</keyword>
<dbReference type="AlphaFoldDB" id="A0ABD2UE09"/>
<organism evidence="2 3">
    <name type="scientific">Solanum stoloniferum</name>
    <dbReference type="NCBI Taxonomy" id="62892"/>
    <lineage>
        <taxon>Eukaryota</taxon>
        <taxon>Viridiplantae</taxon>
        <taxon>Streptophyta</taxon>
        <taxon>Embryophyta</taxon>
        <taxon>Tracheophyta</taxon>
        <taxon>Spermatophyta</taxon>
        <taxon>Magnoliopsida</taxon>
        <taxon>eudicotyledons</taxon>
        <taxon>Gunneridae</taxon>
        <taxon>Pentapetalae</taxon>
        <taxon>asterids</taxon>
        <taxon>lamiids</taxon>
        <taxon>Solanales</taxon>
        <taxon>Solanaceae</taxon>
        <taxon>Solanoideae</taxon>
        <taxon>Solaneae</taxon>
        <taxon>Solanum</taxon>
    </lineage>
</organism>
<reference evidence="2 3" key="1">
    <citation type="submission" date="2024-05" db="EMBL/GenBank/DDBJ databases">
        <title>De novo assembly of an allotetraploid wild potato.</title>
        <authorList>
            <person name="Hosaka A.J."/>
        </authorList>
    </citation>
    <scope>NUCLEOTIDE SEQUENCE [LARGE SCALE GENOMIC DNA]</scope>
    <source>
        <tissue evidence="2">Young leaves</tissue>
    </source>
</reference>
<dbReference type="Proteomes" id="UP001627284">
    <property type="component" value="Unassembled WGS sequence"/>
</dbReference>
<gene>
    <name evidence="2" type="ORF">AABB24_011398</name>
</gene>
<feature type="non-terminal residue" evidence="2">
    <location>
        <position position="1"/>
    </location>
</feature>